<dbReference type="GO" id="GO:0005524">
    <property type="term" value="F:ATP binding"/>
    <property type="evidence" value="ECO:0007669"/>
    <property type="project" value="UniProtKB-KW"/>
</dbReference>
<dbReference type="Pfam" id="PF00005">
    <property type="entry name" value="ABC_tran"/>
    <property type="match status" value="1"/>
</dbReference>
<dbReference type="Proteomes" id="UP000198894">
    <property type="component" value="Unassembled WGS sequence"/>
</dbReference>
<keyword evidence="3" id="KW-0813">Transport</keyword>
<dbReference type="PANTHER" id="PTHR43875:SF10">
    <property type="entry name" value="BLL2173 PROTEIN"/>
    <property type="match status" value="1"/>
</dbReference>
<dbReference type="FunFam" id="3.40.50.300:FF:000042">
    <property type="entry name" value="Maltose/maltodextrin ABC transporter, ATP-binding protein"/>
    <property type="match status" value="1"/>
</dbReference>
<dbReference type="InterPro" id="IPR027417">
    <property type="entry name" value="P-loop_NTPase"/>
</dbReference>
<evidence type="ECO:0000256" key="5">
    <source>
        <dbReference type="ARBA" id="ARBA00022840"/>
    </source>
</evidence>
<dbReference type="PANTHER" id="PTHR43875">
    <property type="entry name" value="MALTODEXTRIN IMPORT ATP-BINDING PROTEIN MSMX"/>
    <property type="match status" value="1"/>
</dbReference>
<dbReference type="Gene3D" id="2.40.50.140">
    <property type="entry name" value="Nucleic acid-binding proteins"/>
    <property type="match status" value="1"/>
</dbReference>
<keyword evidence="7" id="KW-0762">Sugar transport</keyword>
<dbReference type="PROSITE" id="PS00211">
    <property type="entry name" value="ABC_TRANSPORTER_1"/>
    <property type="match status" value="1"/>
</dbReference>
<evidence type="ECO:0000259" key="6">
    <source>
        <dbReference type="PROSITE" id="PS50893"/>
    </source>
</evidence>
<dbReference type="CDD" id="cd03301">
    <property type="entry name" value="ABC_MalK_N"/>
    <property type="match status" value="1"/>
</dbReference>
<dbReference type="InterPro" id="IPR012340">
    <property type="entry name" value="NA-bd_OB-fold"/>
</dbReference>
<organism evidence="7 8">
    <name type="scientific">Mesorhizobium muleiense</name>
    <dbReference type="NCBI Taxonomy" id="1004279"/>
    <lineage>
        <taxon>Bacteria</taxon>
        <taxon>Pseudomonadati</taxon>
        <taxon>Pseudomonadota</taxon>
        <taxon>Alphaproteobacteria</taxon>
        <taxon>Hyphomicrobiales</taxon>
        <taxon>Phyllobacteriaceae</taxon>
        <taxon>Mesorhizobium</taxon>
    </lineage>
</organism>
<sequence>MATVEYKNIAKNFGHVEVMKDISFGIADREFVVLLGPSGCGKTTLLRMTAGLERVTSGDLLIGDRRVNDVHPRDRDIAMVFQNYALYPTMKVFDNIGFSLEVAKVPKAEIRKKVEWAAEILNLTPYLGRYPKELSGGQRQRVAMGRAMVRNAAVFLFDEPLSNLDAKLRTHMRVEIRQLHNRLGTTTIYVTHDQIEAMTMADKIVLMHAGRIMQIGTPDEVYERPNSKYVADFIGSPSMNFIAGAVETAGGSPRFVAEGVSIGLSPQIKAKPGQKVIMGVRPHDLGISDTGEIKGEVVLSETTGADVQIHLRVAGYDAVAVVPRDERRNAGAAINLSVLPGKVHLFDAATELRVA</sequence>
<dbReference type="InterPro" id="IPR003593">
    <property type="entry name" value="AAA+_ATPase"/>
</dbReference>
<dbReference type="InterPro" id="IPR017871">
    <property type="entry name" value="ABC_transporter-like_CS"/>
</dbReference>
<dbReference type="SUPFAM" id="SSF50331">
    <property type="entry name" value="MOP-like"/>
    <property type="match status" value="1"/>
</dbReference>
<name>A0A1G8ZVB2_9HYPH</name>
<dbReference type="InterPro" id="IPR047641">
    <property type="entry name" value="ABC_transpr_MalK/UgpC-like"/>
</dbReference>
<dbReference type="GO" id="GO:0055052">
    <property type="term" value="C:ATP-binding cassette (ABC) transporter complex, substrate-binding subunit-containing"/>
    <property type="evidence" value="ECO:0007669"/>
    <property type="project" value="TreeGrafter"/>
</dbReference>
<dbReference type="Gene3D" id="3.40.50.300">
    <property type="entry name" value="P-loop containing nucleotide triphosphate hydrolases"/>
    <property type="match status" value="1"/>
</dbReference>
<feature type="domain" description="ABC transporter" evidence="6">
    <location>
        <begin position="4"/>
        <end position="234"/>
    </location>
</feature>
<reference evidence="8" key="1">
    <citation type="submission" date="2016-10" db="EMBL/GenBank/DDBJ databases">
        <authorList>
            <person name="Varghese N."/>
            <person name="Submissions S."/>
        </authorList>
    </citation>
    <scope>NUCLEOTIDE SEQUENCE [LARGE SCALE GENOMIC DNA]</scope>
    <source>
        <strain evidence="8">CGMCC 1.11022</strain>
    </source>
</reference>
<comment type="subcellular location">
    <subcellularLocation>
        <location evidence="1">Cell inner membrane</location>
        <topology evidence="1">Peripheral membrane protein</topology>
    </subcellularLocation>
</comment>
<dbReference type="GO" id="GO:0008643">
    <property type="term" value="P:carbohydrate transport"/>
    <property type="evidence" value="ECO:0007669"/>
    <property type="project" value="InterPro"/>
</dbReference>
<dbReference type="SUPFAM" id="SSF52540">
    <property type="entry name" value="P-loop containing nucleoside triphosphate hydrolases"/>
    <property type="match status" value="1"/>
</dbReference>
<dbReference type="PROSITE" id="PS50893">
    <property type="entry name" value="ABC_TRANSPORTER_2"/>
    <property type="match status" value="1"/>
</dbReference>
<gene>
    <name evidence="7" type="ORF">SAMN05428953_112141</name>
</gene>
<dbReference type="InterPro" id="IPR008995">
    <property type="entry name" value="Mo/tungstate-bd_C_term_dom"/>
</dbReference>
<evidence type="ECO:0000313" key="8">
    <source>
        <dbReference type="Proteomes" id="UP000198894"/>
    </source>
</evidence>
<dbReference type="InterPro" id="IPR015855">
    <property type="entry name" value="ABC_transpr_MalK-like"/>
</dbReference>
<keyword evidence="4" id="KW-0547">Nucleotide-binding</keyword>
<evidence type="ECO:0000256" key="1">
    <source>
        <dbReference type="ARBA" id="ARBA00004417"/>
    </source>
</evidence>
<accession>A0A1G8ZVB2</accession>
<evidence type="ECO:0000256" key="4">
    <source>
        <dbReference type="ARBA" id="ARBA00022741"/>
    </source>
</evidence>
<dbReference type="NCBIfam" id="NF008653">
    <property type="entry name" value="PRK11650.1"/>
    <property type="match status" value="1"/>
</dbReference>
<dbReference type="GO" id="GO:0140359">
    <property type="term" value="F:ABC-type transporter activity"/>
    <property type="evidence" value="ECO:0007669"/>
    <property type="project" value="InterPro"/>
</dbReference>
<dbReference type="Pfam" id="PF17912">
    <property type="entry name" value="OB_MalK"/>
    <property type="match status" value="1"/>
</dbReference>
<keyword evidence="5 7" id="KW-0067">ATP-binding</keyword>
<dbReference type="AlphaFoldDB" id="A0A1G8ZVB2"/>
<evidence type="ECO:0000313" key="7">
    <source>
        <dbReference type="EMBL" id="SDK18564.1"/>
    </source>
</evidence>
<dbReference type="InterPro" id="IPR040582">
    <property type="entry name" value="OB_MalK-like"/>
</dbReference>
<keyword evidence="8" id="KW-1185">Reference proteome</keyword>
<comment type="similarity">
    <text evidence="2">Belongs to the ABC transporter superfamily.</text>
</comment>
<dbReference type="InterPro" id="IPR003439">
    <property type="entry name" value="ABC_transporter-like_ATP-bd"/>
</dbReference>
<dbReference type="GO" id="GO:0016887">
    <property type="term" value="F:ATP hydrolysis activity"/>
    <property type="evidence" value="ECO:0007669"/>
    <property type="project" value="InterPro"/>
</dbReference>
<dbReference type="EMBL" id="FNEE01000012">
    <property type="protein sequence ID" value="SDK18564.1"/>
    <property type="molecule type" value="Genomic_DNA"/>
</dbReference>
<protein>
    <submittedName>
        <fullName evidence="7">Multiple sugar transport system ATP-binding protein</fullName>
    </submittedName>
</protein>
<dbReference type="RefSeq" id="WP_091596089.1">
    <property type="nucleotide sequence ID" value="NZ_FNEE01000012.1"/>
</dbReference>
<evidence type="ECO:0000256" key="3">
    <source>
        <dbReference type="ARBA" id="ARBA00022448"/>
    </source>
</evidence>
<evidence type="ECO:0000256" key="2">
    <source>
        <dbReference type="ARBA" id="ARBA00005417"/>
    </source>
</evidence>
<dbReference type="SMART" id="SM00382">
    <property type="entry name" value="AAA"/>
    <property type="match status" value="1"/>
</dbReference>
<dbReference type="Gene3D" id="2.40.50.100">
    <property type="match status" value="1"/>
</dbReference>
<proteinExistence type="inferred from homology"/>